<evidence type="ECO:0000313" key="19">
    <source>
        <dbReference type="EMBL" id="KAK0410366.1"/>
    </source>
</evidence>
<feature type="domain" description="DhaK" evidence="18">
    <location>
        <begin position="10"/>
        <end position="334"/>
    </location>
</feature>
<evidence type="ECO:0000256" key="3">
    <source>
        <dbReference type="ARBA" id="ARBA00012110"/>
    </source>
</evidence>
<dbReference type="SMART" id="SM01120">
    <property type="entry name" value="Dak2"/>
    <property type="match status" value="1"/>
</dbReference>
<dbReference type="Pfam" id="PF02734">
    <property type="entry name" value="Dak2"/>
    <property type="match status" value="1"/>
</dbReference>
<dbReference type="Proteomes" id="UP001175271">
    <property type="component" value="Unassembled WGS sequence"/>
</dbReference>
<dbReference type="EMBL" id="JAUCMV010000003">
    <property type="protein sequence ID" value="KAK0410366.1"/>
    <property type="molecule type" value="Genomic_DNA"/>
</dbReference>
<evidence type="ECO:0000259" key="18">
    <source>
        <dbReference type="PROSITE" id="PS51481"/>
    </source>
</evidence>
<dbReference type="InterPro" id="IPR004006">
    <property type="entry name" value="DhaK_dom"/>
</dbReference>
<dbReference type="Pfam" id="PF02733">
    <property type="entry name" value="Dak1"/>
    <property type="match status" value="1"/>
</dbReference>
<reference evidence="19" key="1">
    <citation type="submission" date="2023-06" db="EMBL/GenBank/DDBJ databases">
        <title>Genomic analysis of the entomopathogenic nematode Steinernema hermaphroditum.</title>
        <authorList>
            <person name="Schwarz E.M."/>
            <person name="Heppert J.K."/>
            <person name="Baniya A."/>
            <person name="Schwartz H.T."/>
            <person name="Tan C.-H."/>
            <person name="Antoshechkin I."/>
            <person name="Sternberg P.W."/>
            <person name="Goodrich-Blair H."/>
            <person name="Dillman A.R."/>
        </authorList>
    </citation>
    <scope>NUCLEOTIDE SEQUENCE</scope>
    <source>
        <strain evidence="19">PS9179</strain>
        <tissue evidence="19">Whole animal</tissue>
    </source>
</reference>
<evidence type="ECO:0000256" key="14">
    <source>
        <dbReference type="ARBA" id="ARBA00047974"/>
    </source>
</evidence>
<evidence type="ECO:0000256" key="15">
    <source>
        <dbReference type="ARBA" id="ARBA00048526"/>
    </source>
</evidence>
<evidence type="ECO:0000256" key="11">
    <source>
        <dbReference type="ARBA" id="ARBA00032426"/>
    </source>
</evidence>
<evidence type="ECO:0000256" key="5">
    <source>
        <dbReference type="ARBA" id="ARBA00018932"/>
    </source>
</evidence>
<evidence type="ECO:0000256" key="10">
    <source>
        <dbReference type="ARBA" id="ARBA00023285"/>
    </source>
</evidence>
<evidence type="ECO:0000313" key="20">
    <source>
        <dbReference type="EMBL" id="KAK0410379.1"/>
    </source>
</evidence>
<evidence type="ECO:0000256" key="2">
    <source>
        <dbReference type="ARBA" id="ARBA00012107"/>
    </source>
</evidence>
<comment type="caution">
    <text evidence="19">The sequence shown here is derived from an EMBL/GenBank/DDBJ whole genome shotgun (WGS) entry which is preliminary data.</text>
</comment>
<evidence type="ECO:0000256" key="13">
    <source>
        <dbReference type="ARBA" id="ARBA00046681"/>
    </source>
</evidence>
<dbReference type="GO" id="GO:0050354">
    <property type="term" value="F:triokinase activity"/>
    <property type="evidence" value="ECO:0007669"/>
    <property type="project" value="UniProtKB-EC"/>
</dbReference>
<evidence type="ECO:0000256" key="1">
    <source>
        <dbReference type="ARBA" id="ARBA00008757"/>
    </source>
</evidence>
<sequence>MNATKKFVNDPQESVDEGIQGLVFANPALDVAKGCRRVVVRVEKKPERRVALIAGGGSGHEPFAAGFVGRGFLDAAVCGDVFASPPSDHVLSALKEVASPAGAIVFVINYTGDRLNFGLALERFHGTPKELVFIADDVALEAKGDGRGVGRRGLAGAVLLLKIAGAMAEEGAVFEEIIGTTRRVNDHLGTMGVSLYPCSLPGKPPMFDLPQGKMELGLGIHGEPGCERSKAKTAKEVVAAVMEKLAMSSKLRLERGEKIVILLNNLGSVSQLEMNILQKEVIEWTNLFGAEIVRFYSGTFMTSLDGHGFSVTILKVTEAKWMHCLDAASECPGWNQSSKPLLKKSISTSVDSKKSNVFEVEKRSVGVSEEVARSIEKSLRHICIKMEHFYEELNRLDGKCGDGDCGDTLLSATRAIGGALDGGELSCGRPQQLFLQLSMIFEKIVGGTSGAIYALMLSAASSAFEKRFSSADLLVALEDGLEAIQKYGHARPGDRTMVDPLSAAAEEAAKPEHSWRSVVEAAERAAKATASMEAKAGRASYTSTETQSEADAGATAVAFWMRALLESSCP</sequence>
<keyword evidence="7" id="KW-0547">Nucleotide-binding</keyword>
<keyword evidence="8" id="KW-0418">Kinase</keyword>
<dbReference type="PROSITE" id="PS51481">
    <property type="entry name" value="DHAK"/>
    <property type="match status" value="1"/>
</dbReference>
<evidence type="ECO:0000256" key="8">
    <source>
        <dbReference type="ARBA" id="ARBA00022777"/>
    </source>
</evidence>
<dbReference type="EMBL" id="JAUCMV010000003">
    <property type="protein sequence ID" value="KAK0410379.1"/>
    <property type="molecule type" value="Genomic_DNA"/>
</dbReference>
<dbReference type="GO" id="GO:0019563">
    <property type="term" value="P:glycerol catabolic process"/>
    <property type="evidence" value="ECO:0007669"/>
    <property type="project" value="TreeGrafter"/>
</dbReference>
<evidence type="ECO:0000256" key="7">
    <source>
        <dbReference type="ARBA" id="ARBA00022741"/>
    </source>
</evidence>
<comment type="function">
    <text evidence="12">Catalyzes both the phosphorylation of dihydroxyacetone and of glyceraldehyde, and the splitting of ribonucleoside diphosphate-X compounds among which FAD is the best substrate. Represses IFIH1-mediated cellular antiviral response.</text>
</comment>
<comment type="catalytic activity">
    <reaction evidence="16">
        <text>dihydroxyacetone + ATP = dihydroxyacetone phosphate + ADP + H(+)</text>
        <dbReference type="Rhea" id="RHEA:15773"/>
        <dbReference type="ChEBI" id="CHEBI:15378"/>
        <dbReference type="ChEBI" id="CHEBI:16016"/>
        <dbReference type="ChEBI" id="CHEBI:30616"/>
        <dbReference type="ChEBI" id="CHEBI:57642"/>
        <dbReference type="ChEBI" id="CHEBI:456216"/>
        <dbReference type="EC" id="2.7.1.29"/>
    </reaction>
</comment>
<evidence type="ECO:0000256" key="9">
    <source>
        <dbReference type="ARBA" id="ARBA00022840"/>
    </source>
</evidence>
<dbReference type="Gene3D" id="3.30.1180.20">
    <property type="entry name" value="Dihydroxyacetone kinase, domain 2"/>
    <property type="match status" value="1"/>
</dbReference>
<comment type="subunit">
    <text evidence="13">Homodimer. Interacts with IFIH1 (via the CARD domains), the interaction is inhibited by viral infection.</text>
</comment>
<dbReference type="PANTHER" id="PTHR28629:SF4">
    <property type="entry name" value="TRIOKINASE_FMN CYCLASE"/>
    <property type="match status" value="1"/>
</dbReference>
<comment type="catalytic activity">
    <reaction evidence="15">
        <text>FAD = riboflavin cyclic-4',5'-phosphate + AMP + H(+)</text>
        <dbReference type="Rhea" id="RHEA:13729"/>
        <dbReference type="ChEBI" id="CHEBI:15378"/>
        <dbReference type="ChEBI" id="CHEBI:57692"/>
        <dbReference type="ChEBI" id="CHEBI:76202"/>
        <dbReference type="ChEBI" id="CHEBI:456215"/>
        <dbReference type="EC" id="4.6.1.15"/>
    </reaction>
</comment>
<dbReference type="FunFam" id="3.40.50.10440:FF:000001">
    <property type="entry name" value="Dihydroxyacetone kinase, DhaK subunit"/>
    <property type="match status" value="1"/>
</dbReference>
<dbReference type="Gene3D" id="3.40.50.10440">
    <property type="entry name" value="Dihydroxyacetone kinase, domain 1"/>
    <property type="match status" value="1"/>
</dbReference>
<dbReference type="GO" id="GO:0005829">
    <property type="term" value="C:cytosol"/>
    <property type="evidence" value="ECO:0007669"/>
    <property type="project" value="TreeGrafter"/>
</dbReference>
<dbReference type="EC" id="2.7.1.28" evidence="3"/>
<dbReference type="FunFam" id="3.30.1180.20:FF:000001">
    <property type="entry name" value="Dihydroxyacetone kinase 1"/>
    <property type="match status" value="1"/>
</dbReference>
<name>A0AA39HS81_9BILA</name>
<dbReference type="PANTHER" id="PTHR28629">
    <property type="entry name" value="TRIOKINASE/FMN CYCLASE"/>
    <property type="match status" value="1"/>
</dbReference>
<proteinExistence type="inferred from homology"/>
<evidence type="ECO:0000313" key="21">
    <source>
        <dbReference type="Proteomes" id="UP001175271"/>
    </source>
</evidence>
<keyword evidence="10" id="KW-0170">Cobalt</keyword>
<comment type="catalytic activity">
    <reaction evidence="14">
        <text>D-glyceraldehyde + ATP = D-glyceraldehyde 3-phosphate + ADP + H(+)</text>
        <dbReference type="Rhea" id="RHEA:13941"/>
        <dbReference type="ChEBI" id="CHEBI:15378"/>
        <dbReference type="ChEBI" id="CHEBI:17378"/>
        <dbReference type="ChEBI" id="CHEBI:30616"/>
        <dbReference type="ChEBI" id="CHEBI:59776"/>
        <dbReference type="ChEBI" id="CHEBI:456216"/>
        <dbReference type="EC" id="2.7.1.28"/>
    </reaction>
</comment>
<comment type="similarity">
    <text evidence="1">Belongs to the dihydroxyacetone kinase (DAK) family.</text>
</comment>
<evidence type="ECO:0000259" key="17">
    <source>
        <dbReference type="PROSITE" id="PS51480"/>
    </source>
</evidence>
<evidence type="ECO:0000256" key="16">
    <source>
        <dbReference type="ARBA" id="ARBA00048898"/>
    </source>
</evidence>
<feature type="domain" description="DhaL" evidence="17">
    <location>
        <begin position="373"/>
        <end position="566"/>
    </location>
</feature>
<evidence type="ECO:0000256" key="4">
    <source>
        <dbReference type="ARBA" id="ARBA00012578"/>
    </source>
</evidence>
<dbReference type="EC" id="4.6.1.15" evidence="4"/>
<dbReference type="GO" id="GO:0005524">
    <property type="term" value="F:ATP binding"/>
    <property type="evidence" value="ECO:0007669"/>
    <property type="project" value="UniProtKB-KW"/>
</dbReference>
<accession>A0AA39HS81</accession>
<dbReference type="GO" id="GO:0034012">
    <property type="term" value="F:FAD-AMP lyase (cyclizing) activity"/>
    <property type="evidence" value="ECO:0007669"/>
    <property type="project" value="UniProtKB-EC"/>
</dbReference>
<protein>
    <recommendedName>
        <fullName evidence="5">Triokinase/FMN cyclase</fullName>
        <ecNumber evidence="3">2.7.1.28</ecNumber>
        <ecNumber evidence="2">2.7.1.29</ecNumber>
        <ecNumber evidence="4">4.6.1.15</ecNumber>
    </recommendedName>
    <alternativeName>
        <fullName evidence="11">Bifunctional ATP-dependent dihydroxyacetone kinase/FAD-AMP lyase (cyclizing)</fullName>
    </alternativeName>
</protein>
<dbReference type="AlphaFoldDB" id="A0AA39HS81"/>
<dbReference type="SUPFAM" id="SSF101473">
    <property type="entry name" value="DhaL-like"/>
    <property type="match status" value="1"/>
</dbReference>
<dbReference type="GO" id="GO:0004371">
    <property type="term" value="F:glycerone kinase activity"/>
    <property type="evidence" value="ECO:0007669"/>
    <property type="project" value="UniProtKB-EC"/>
</dbReference>
<dbReference type="FunFam" id="1.25.40.340:FF:000002">
    <property type="entry name" value="Dihydroxyacetone kinase, L subunit"/>
    <property type="match status" value="1"/>
</dbReference>
<dbReference type="InterPro" id="IPR036117">
    <property type="entry name" value="DhaL_dom_sf"/>
</dbReference>
<dbReference type="PROSITE" id="PS51480">
    <property type="entry name" value="DHAL"/>
    <property type="match status" value="1"/>
</dbReference>
<gene>
    <name evidence="19" type="ORF">QR680_005091</name>
    <name evidence="20" type="ORF">QR680_005099</name>
</gene>
<keyword evidence="6" id="KW-0808">Transferase</keyword>
<dbReference type="EC" id="2.7.1.29" evidence="2"/>
<dbReference type="InterPro" id="IPR050861">
    <property type="entry name" value="Dihydroxyacetone_Kinase"/>
</dbReference>
<evidence type="ECO:0000256" key="12">
    <source>
        <dbReference type="ARBA" id="ARBA00045490"/>
    </source>
</evidence>
<keyword evidence="21" id="KW-1185">Reference proteome</keyword>
<dbReference type="Gene3D" id="1.25.40.340">
    <property type="match status" value="1"/>
</dbReference>
<dbReference type="InterPro" id="IPR004007">
    <property type="entry name" value="DhaL_dom"/>
</dbReference>
<dbReference type="SUPFAM" id="SSF82549">
    <property type="entry name" value="DAK1/DegV-like"/>
    <property type="match status" value="1"/>
</dbReference>
<organism evidence="19 21">
    <name type="scientific">Steinernema hermaphroditum</name>
    <dbReference type="NCBI Taxonomy" id="289476"/>
    <lineage>
        <taxon>Eukaryota</taxon>
        <taxon>Metazoa</taxon>
        <taxon>Ecdysozoa</taxon>
        <taxon>Nematoda</taxon>
        <taxon>Chromadorea</taxon>
        <taxon>Rhabditida</taxon>
        <taxon>Tylenchina</taxon>
        <taxon>Panagrolaimomorpha</taxon>
        <taxon>Strongyloidoidea</taxon>
        <taxon>Steinernematidae</taxon>
        <taxon>Steinernema</taxon>
    </lineage>
</organism>
<evidence type="ECO:0000256" key="6">
    <source>
        <dbReference type="ARBA" id="ARBA00022679"/>
    </source>
</evidence>
<keyword evidence="9" id="KW-0067">ATP-binding</keyword>